<sequence length="357" mass="40745">MYNNYSNATFRVYEKRSKGKLLKSERNNNQAGRFMSFEEELEGEPSKTNARSSTTEGSISNNERVRSSRNNLNILSNLSKTDEVSIIGVNVSNISKSASKTTNQNTNDLTATNAIAKKKKALRELWTTLRSLKSNYDESKHACLFQIISNSTAASSSRFRRNNAILLQKENLFATSSNRVSKRSSTRRRGHFGGRWLFSPNRACLEDDEWATFPGFTFNEPYDSHNYYMDNTSDRRMMLDHQTETQLQTHVEDLIIEPDDPNYYGSFNSYTYQHEEFPPRDTKLYDSASSSTTAFSFNTLNSPTHSDDISIDLNGDNDDDVLVDMDFSPPTTYSTMGKREFSFERKAPNFPPSSPEF</sequence>
<dbReference type="VEuPathDB" id="AmoebaDB:FDP41_012533"/>
<name>A0A6A5BT62_NAEFO</name>
<dbReference type="OrthoDB" id="10659341at2759"/>
<dbReference type="VEuPathDB" id="AmoebaDB:NfTy_023770"/>
<reference evidence="2 3" key="1">
    <citation type="journal article" date="2019" name="Sci. Rep.">
        <title>Nanopore sequencing improves the draft genome of the human pathogenic amoeba Naegleria fowleri.</title>
        <authorList>
            <person name="Liechti N."/>
            <person name="Schurch N."/>
            <person name="Bruggmann R."/>
            <person name="Wittwer M."/>
        </authorList>
    </citation>
    <scope>NUCLEOTIDE SEQUENCE [LARGE SCALE GENOMIC DNA]</scope>
    <source>
        <strain evidence="2 3">ATCC 30894</strain>
    </source>
</reference>
<evidence type="ECO:0000313" key="3">
    <source>
        <dbReference type="Proteomes" id="UP000444721"/>
    </source>
</evidence>
<dbReference type="GeneID" id="68119748"/>
<accession>A0A6A5BT62</accession>
<keyword evidence="3" id="KW-1185">Reference proteome</keyword>
<feature type="compositionally biased region" description="Basic and acidic residues" evidence="1">
    <location>
        <begin position="337"/>
        <end position="347"/>
    </location>
</feature>
<dbReference type="EMBL" id="VFQX01000015">
    <property type="protein sequence ID" value="KAF0981273.1"/>
    <property type="molecule type" value="Genomic_DNA"/>
</dbReference>
<feature type="compositionally biased region" description="Polar residues" evidence="1">
    <location>
        <begin position="46"/>
        <end position="59"/>
    </location>
</feature>
<dbReference type="RefSeq" id="XP_044565986.1">
    <property type="nucleotide sequence ID" value="XM_044703063.1"/>
</dbReference>
<evidence type="ECO:0000313" key="2">
    <source>
        <dbReference type="EMBL" id="KAF0981273.1"/>
    </source>
</evidence>
<protein>
    <submittedName>
        <fullName evidence="2">Uncharacterized protein</fullName>
    </submittedName>
</protein>
<dbReference type="Proteomes" id="UP000444721">
    <property type="component" value="Unassembled WGS sequence"/>
</dbReference>
<organism evidence="2 3">
    <name type="scientific">Naegleria fowleri</name>
    <name type="common">Brain eating amoeba</name>
    <dbReference type="NCBI Taxonomy" id="5763"/>
    <lineage>
        <taxon>Eukaryota</taxon>
        <taxon>Discoba</taxon>
        <taxon>Heterolobosea</taxon>
        <taxon>Tetramitia</taxon>
        <taxon>Eutetramitia</taxon>
        <taxon>Vahlkampfiidae</taxon>
        <taxon>Naegleria</taxon>
    </lineage>
</organism>
<comment type="caution">
    <text evidence="2">The sequence shown here is derived from an EMBL/GenBank/DDBJ whole genome shotgun (WGS) entry which is preliminary data.</text>
</comment>
<proteinExistence type="predicted"/>
<dbReference type="VEuPathDB" id="AmoebaDB:NF0069220"/>
<evidence type="ECO:0000256" key="1">
    <source>
        <dbReference type="SAM" id="MobiDB-lite"/>
    </source>
</evidence>
<gene>
    <name evidence="2" type="ORF">FDP41_012533</name>
</gene>
<dbReference type="AlphaFoldDB" id="A0A6A5BT62"/>
<feature type="region of interest" description="Disordered" evidence="1">
    <location>
        <begin position="23"/>
        <end position="65"/>
    </location>
</feature>
<feature type="region of interest" description="Disordered" evidence="1">
    <location>
        <begin position="337"/>
        <end position="357"/>
    </location>
</feature>